<dbReference type="AlphaFoldDB" id="A0AAV0AEG1"/>
<dbReference type="PANTHER" id="PTHR47805">
    <property type="entry name" value="SAGA-ASSOCIATED FACTOR 73"/>
    <property type="match status" value="1"/>
</dbReference>
<feature type="compositionally biased region" description="Basic and acidic residues" evidence="1">
    <location>
        <begin position="462"/>
        <end position="484"/>
    </location>
</feature>
<dbReference type="GO" id="GO:0006357">
    <property type="term" value="P:regulation of transcription by RNA polymerase II"/>
    <property type="evidence" value="ECO:0007669"/>
    <property type="project" value="TreeGrafter"/>
</dbReference>
<keyword evidence="4" id="KW-1185">Reference proteome</keyword>
<dbReference type="Proteomes" id="UP001153365">
    <property type="component" value="Unassembled WGS sequence"/>
</dbReference>
<feature type="compositionally biased region" description="Polar residues" evidence="1">
    <location>
        <begin position="372"/>
        <end position="384"/>
    </location>
</feature>
<dbReference type="PROSITE" id="PS51505">
    <property type="entry name" value="SCA7"/>
    <property type="match status" value="1"/>
</dbReference>
<proteinExistence type="predicted"/>
<dbReference type="GO" id="GO:0031048">
    <property type="term" value="P:regulatory ncRNA-mediated heterochromatin formation"/>
    <property type="evidence" value="ECO:0007669"/>
    <property type="project" value="TreeGrafter"/>
</dbReference>
<dbReference type="GO" id="GO:0000124">
    <property type="term" value="C:SAGA complex"/>
    <property type="evidence" value="ECO:0007669"/>
    <property type="project" value="InterPro"/>
</dbReference>
<feature type="region of interest" description="Disordered" evidence="1">
    <location>
        <begin position="293"/>
        <end position="413"/>
    </location>
</feature>
<evidence type="ECO:0000313" key="4">
    <source>
        <dbReference type="Proteomes" id="UP001153365"/>
    </source>
</evidence>
<feature type="compositionally biased region" description="Basic and acidic residues" evidence="1">
    <location>
        <begin position="402"/>
        <end position="413"/>
    </location>
</feature>
<dbReference type="InterPro" id="IPR013243">
    <property type="entry name" value="SCA7_dom"/>
</dbReference>
<accession>A0AAV0AEG1</accession>
<feature type="domain" description="SCA7" evidence="2">
    <location>
        <begin position="234"/>
        <end position="301"/>
    </location>
</feature>
<feature type="compositionally biased region" description="Basic and acidic residues" evidence="1">
    <location>
        <begin position="209"/>
        <end position="228"/>
    </location>
</feature>
<dbReference type="EMBL" id="CALTRL010000115">
    <property type="protein sequence ID" value="CAH7666476.1"/>
    <property type="molecule type" value="Genomic_DNA"/>
</dbReference>
<reference evidence="3" key="1">
    <citation type="submission" date="2022-06" db="EMBL/GenBank/DDBJ databases">
        <authorList>
            <consortium name="SYNGENTA / RWTH Aachen University"/>
        </authorList>
    </citation>
    <scope>NUCLEOTIDE SEQUENCE</scope>
</reference>
<gene>
    <name evidence="3" type="ORF">PPACK8108_LOCUS829</name>
</gene>
<evidence type="ECO:0000256" key="1">
    <source>
        <dbReference type="SAM" id="MobiDB-lite"/>
    </source>
</evidence>
<sequence length="559" mass="62568">MKLKPLEPNSTMSTKLENINSTINFMKNSNDRWKIIKSSINQISNNSQIINNIKTKSNNNNNHLNLNLNLNQHDSIPIWSQRMESLFGPPDDQLRLIKCENCGILTRETNGKVGVTHKLNCEMLRKSGVGFGKKLGILSGLDSNSKKRASSEVSFDSSHLPNKKKKTTIFDHTIPELSSDSQSINNGKGSGSVRPMTKKQLKKTLAAVERLEKEKERKEKKRREEEAKKSRKLARAKGGPVDVNEQCGVLIPPNDTPCARSLTCKTHSMGAKRSVQGRSAPYDVLLNEWQKKHNPNWGDRKVVTPRVGPGIEPPQSKKKKAAAAAAANSTSSTNLNLNKENPNSSNKQSKNNYSNNSRSNQSTSNSIRNSKNLRVTSSSVLNNPKSTSKSSTNGQNQTSQNRRKDLNQHSRTINDRVNEAKLLGETDQDFYLLIEPRQRKIRGTRVAIKEIGHDPLSGATEIRPDPDRRDTTNGDEIRVDDERIVLQQEVQQEDGDEDDDDDDESPSDREVEMIISALAYSGSGKPLGNPRMGSAWLHHRWSRFGRLGLKDSLRESFKK</sequence>
<organism evidence="3 4">
    <name type="scientific">Phakopsora pachyrhizi</name>
    <name type="common">Asian soybean rust disease fungus</name>
    <dbReference type="NCBI Taxonomy" id="170000"/>
    <lineage>
        <taxon>Eukaryota</taxon>
        <taxon>Fungi</taxon>
        <taxon>Dikarya</taxon>
        <taxon>Basidiomycota</taxon>
        <taxon>Pucciniomycotina</taxon>
        <taxon>Pucciniomycetes</taxon>
        <taxon>Pucciniales</taxon>
        <taxon>Phakopsoraceae</taxon>
        <taxon>Phakopsora</taxon>
    </lineage>
</organism>
<evidence type="ECO:0000259" key="2">
    <source>
        <dbReference type="PROSITE" id="PS51505"/>
    </source>
</evidence>
<evidence type="ECO:0000313" key="3">
    <source>
        <dbReference type="EMBL" id="CAH7666476.1"/>
    </source>
</evidence>
<name>A0AAV0AEG1_PHAPC</name>
<dbReference type="Gene3D" id="6.10.140.1270">
    <property type="match status" value="1"/>
</dbReference>
<comment type="caution">
    <text evidence="3">The sequence shown here is derived from an EMBL/GenBank/DDBJ whole genome shotgun (WGS) entry which is preliminary data.</text>
</comment>
<dbReference type="Pfam" id="PF08313">
    <property type="entry name" value="SCA7"/>
    <property type="match status" value="1"/>
</dbReference>
<dbReference type="GO" id="GO:1904802">
    <property type="term" value="P:RITS complex assembly"/>
    <property type="evidence" value="ECO:0007669"/>
    <property type="project" value="TreeGrafter"/>
</dbReference>
<feature type="region of interest" description="Disordered" evidence="1">
    <location>
        <begin position="455"/>
        <end position="512"/>
    </location>
</feature>
<dbReference type="PANTHER" id="PTHR47805:SF1">
    <property type="entry name" value="SAGA-ASSOCIATED FACTOR 73"/>
    <property type="match status" value="1"/>
</dbReference>
<feature type="compositionally biased region" description="Low complexity" evidence="1">
    <location>
        <begin position="322"/>
        <end position="370"/>
    </location>
</feature>
<protein>
    <submittedName>
        <fullName evidence="3">SAGA-associated factor 73</fullName>
    </submittedName>
</protein>
<feature type="compositionally biased region" description="Acidic residues" evidence="1">
    <location>
        <begin position="491"/>
        <end position="505"/>
    </location>
</feature>
<feature type="region of interest" description="Disordered" evidence="1">
    <location>
        <begin position="177"/>
        <end position="237"/>
    </location>
</feature>
<feature type="compositionally biased region" description="Polar residues" evidence="1">
    <location>
        <begin position="177"/>
        <end position="187"/>
    </location>
</feature>
<dbReference type="InterPro" id="IPR037804">
    <property type="entry name" value="SGF73"/>
</dbReference>